<dbReference type="InterPro" id="IPR051841">
    <property type="entry name" value="MT-Golgi_org_protein"/>
</dbReference>
<name>A0A0N4UJD0_DRAME</name>
<dbReference type="Gene3D" id="1.10.220.60">
    <property type="entry name" value="GRIP domain"/>
    <property type="match status" value="1"/>
</dbReference>
<dbReference type="OrthoDB" id="1926336at2759"/>
<feature type="coiled-coil region" evidence="5">
    <location>
        <begin position="25"/>
        <end position="220"/>
    </location>
</feature>
<comment type="subcellular location">
    <subcellularLocation>
        <location evidence="1">Cytoplasm</location>
    </subcellularLocation>
</comment>
<dbReference type="Proteomes" id="UP000038040">
    <property type="component" value="Unplaced"/>
</dbReference>
<sequence length="553" mass="65062">MESLKDDSNSNIDCQNEIKALKEIFKEQTEKLVQTEAVNERLRNELQTLQSTLDDANHQLAAFKERRNVENVFTMEMADYEKTVEKLQKELKFIKSDCEMKQNELDEIKKKAEDLRAEKSRLYSNITKMKTALVKLKSELIEKKKLLENAENENSDLKAEMASHFKEKNLEKMKLNSVITLNEEKIQQLESNISSLNRQLISLRSQRESLQRQYDDLAYEYNTFKTRALYVLERKKNNGLDESDGKFEMLEGTLDQQQKTIENMKNSNRLLQDELFSLREQNLALTEELRKVQEQLTTIGESYQKKLSIKRDEFESLVESEARLKREYKTQMEAISLSHLREKECLIAEAEQEQRRLEKELENVRKILDESQKKNDFERCRSPSDSQSLNLQTVEEKMQNANRTCHLEPEGISVMNINTENLVDRPLQYVLFEDDEGMDFGEEAANCSNINLLRQVKHMRELLNESEATNIHLHEQLKLLKNEIRRMQRNEERADHLANNEYLKNIILKFVAPEKVNSERTQLIPVLTTMLKLNADEMQLLQNVAEGFEDFLY</sequence>
<dbReference type="SMART" id="SM00755">
    <property type="entry name" value="Grip"/>
    <property type="match status" value="1"/>
</dbReference>
<keyword evidence="3" id="KW-0597">Phosphoprotein</keyword>
<evidence type="ECO:0000256" key="5">
    <source>
        <dbReference type="SAM" id="Coils"/>
    </source>
</evidence>
<dbReference type="EMBL" id="UYYG01000039">
    <property type="protein sequence ID" value="VDN51982.1"/>
    <property type="molecule type" value="Genomic_DNA"/>
</dbReference>
<feature type="coiled-coil region" evidence="5">
    <location>
        <begin position="247"/>
        <end position="295"/>
    </location>
</feature>
<gene>
    <name evidence="7" type="ORF">DME_LOCUS1955</name>
</gene>
<dbReference type="PANTHER" id="PTHR18902:SF25">
    <property type="entry name" value="GRIP AND COILED-COIL DOMAIN-CONTAINING PROTEIN 2"/>
    <property type="match status" value="1"/>
</dbReference>
<evidence type="ECO:0000256" key="2">
    <source>
        <dbReference type="ARBA" id="ARBA00022490"/>
    </source>
</evidence>
<keyword evidence="4 5" id="KW-0175">Coiled coil</keyword>
<dbReference type="Pfam" id="PF16704">
    <property type="entry name" value="Rab_bind"/>
    <property type="match status" value="1"/>
</dbReference>
<dbReference type="GO" id="GO:0005737">
    <property type="term" value="C:cytoplasm"/>
    <property type="evidence" value="ECO:0007669"/>
    <property type="project" value="UniProtKB-SubCell"/>
</dbReference>
<accession>A0A0N4UJD0</accession>
<evidence type="ECO:0000313" key="7">
    <source>
        <dbReference type="EMBL" id="VDN51982.1"/>
    </source>
</evidence>
<feature type="coiled-coil region" evidence="5">
    <location>
        <begin position="463"/>
        <end position="500"/>
    </location>
</feature>
<dbReference type="WBParaSite" id="DME_0000775801-mRNA-1">
    <property type="protein sequence ID" value="DME_0000775801-mRNA-1"/>
    <property type="gene ID" value="DME_0000775801"/>
</dbReference>
<keyword evidence="9" id="KW-1185">Reference proteome</keyword>
<evidence type="ECO:0000256" key="3">
    <source>
        <dbReference type="ARBA" id="ARBA00022553"/>
    </source>
</evidence>
<protein>
    <submittedName>
        <fullName evidence="10">GRIP domain-containing protein</fullName>
    </submittedName>
</protein>
<dbReference type="Pfam" id="PF01465">
    <property type="entry name" value="GRIP"/>
    <property type="match status" value="1"/>
</dbReference>
<evidence type="ECO:0000259" key="6">
    <source>
        <dbReference type="PROSITE" id="PS50913"/>
    </source>
</evidence>
<keyword evidence="2" id="KW-0963">Cytoplasm</keyword>
<evidence type="ECO:0000313" key="10">
    <source>
        <dbReference type="WBParaSite" id="DME_0000775801-mRNA-1"/>
    </source>
</evidence>
<dbReference type="PANTHER" id="PTHR18902">
    <property type="entry name" value="NUCLEAR MITOTIC APPARATUS PROTEIN 1-RELATED"/>
    <property type="match status" value="1"/>
</dbReference>
<evidence type="ECO:0000313" key="8">
    <source>
        <dbReference type="Proteomes" id="UP000038040"/>
    </source>
</evidence>
<reference evidence="10" key="1">
    <citation type="submission" date="2016-04" db="UniProtKB">
        <authorList>
            <consortium name="WormBaseParasite"/>
        </authorList>
    </citation>
    <scope>IDENTIFICATION</scope>
</reference>
<organism evidence="8 10">
    <name type="scientific">Dracunculus medinensis</name>
    <name type="common">Guinea worm</name>
    <dbReference type="NCBI Taxonomy" id="318479"/>
    <lineage>
        <taxon>Eukaryota</taxon>
        <taxon>Metazoa</taxon>
        <taxon>Ecdysozoa</taxon>
        <taxon>Nematoda</taxon>
        <taxon>Chromadorea</taxon>
        <taxon>Rhabditida</taxon>
        <taxon>Spirurina</taxon>
        <taxon>Dracunculoidea</taxon>
        <taxon>Dracunculidae</taxon>
        <taxon>Dracunculus</taxon>
    </lineage>
</organism>
<dbReference type="InterPro" id="IPR032023">
    <property type="entry name" value="GCC2_Rab_bind"/>
</dbReference>
<dbReference type="AlphaFoldDB" id="A0A0N4UJD0"/>
<dbReference type="InterPro" id="IPR000237">
    <property type="entry name" value="GRIP_dom"/>
</dbReference>
<reference evidence="7 9" key="2">
    <citation type="submission" date="2018-11" db="EMBL/GenBank/DDBJ databases">
        <authorList>
            <consortium name="Pathogen Informatics"/>
        </authorList>
    </citation>
    <scope>NUCLEOTIDE SEQUENCE [LARGE SCALE GENOMIC DNA]</scope>
</reference>
<proteinExistence type="predicted"/>
<feature type="domain" description="GRIP" evidence="6">
    <location>
        <begin position="493"/>
        <end position="544"/>
    </location>
</feature>
<dbReference type="STRING" id="318479.A0A0N4UJD0"/>
<evidence type="ECO:0000313" key="9">
    <source>
        <dbReference type="Proteomes" id="UP000274756"/>
    </source>
</evidence>
<feature type="coiled-coil region" evidence="5">
    <location>
        <begin position="340"/>
        <end position="404"/>
    </location>
</feature>
<dbReference type="Gene3D" id="1.10.287.1490">
    <property type="match status" value="1"/>
</dbReference>
<dbReference type="PROSITE" id="PS50913">
    <property type="entry name" value="GRIP"/>
    <property type="match status" value="1"/>
</dbReference>
<evidence type="ECO:0000256" key="4">
    <source>
        <dbReference type="ARBA" id="ARBA00023054"/>
    </source>
</evidence>
<evidence type="ECO:0000256" key="1">
    <source>
        <dbReference type="ARBA" id="ARBA00004496"/>
    </source>
</evidence>
<dbReference type="Proteomes" id="UP000274756">
    <property type="component" value="Unassembled WGS sequence"/>
</dbReference>